<gene>
    <name evidence="6 8" type="primary">rnd</name>
    <name evidence="8" type="ORF">JCM17846_06830</name>
</gene>
<comment type="function">
    <text evidence="6">Exonuclease involved in the 3' processing of various precursor tRNAs. Initiates hydrolysis at the 3'-terminus of an RNA molecule and releases 5'-mononucleotides.</text>
</comment>
<evidence type="ECO:0000259" key="7">
    <source>
        <dbReference type="PROSITE" id="PS50967"/>
    </source>
</evidence>
<dbReference type="SMART" id="SM00474">
    <property type="entry name" value="35EXOc"/>
    <property type="match status" value="1"/>
</dbReference>
<dbReference type="EMBL" id="BKCN01000002">
    <property type="protein sequence ID" value="GER03001.1"/>
    <property type="molecule type" value="Genomic_DNA"/>
</dbReference>
<dbReference type="GO" id="GO:0042780">
    <property type="term" value="P:tRNA 3'-end processing"/>
    <property type="evidence" value="ECO:0007669"/>
    <property type="project" value="UniProtKB-UniRule"/>
</dbReference>
<evidence type="ECO:0000313" key="9">
    <source>
        <dbReference type="Proteomes" id="UP000324996"/>
    </source>
</evidence>
<dbReference type="InterPro" id="IPR010997">
    <property type="entry name" value="HRDC-like_sf"/>
</dbReference>
<comment type="caution">
    <text evidence="8">The sequence shown here is derived from an EMBL/GenBank/DDBJ whole genome shotgun (WGS) entry which is preliminary data.</text>
</comment>
<comment type="similarity">
    <text evidence="6">Belongs to the RNase D family.</text>
</comment>
<dbReference type="InterPro" id="IPR044876">
    <property type="entry name" value="HRDC_dom_sf"/>
</dbReference>
<comment type="subcellular location">
    <subcellularLocation>
        <location evidence="6">Cytoplasm</location>
    </subcellularLocation>
</comment>
<evidence type="ECO:0000256" key="3">
    <source>
        <dbReference type="ARBA" id="ARBA00022722"/>
    </source>
</evidence>
<keyword evidence="3 6" id="KW-0540">Nuclease</keyword>
<dbReference type="GO" id="GO:0005737">
    <property type="term" value="C:cytoplasm"/>
    <property type="evidence" value="ECO:0007669"/>
    <property type="project" value="UniProtKB-SubCell"/>
</dbReference>
<keyword evidence="1 6" id="KW-0963">Cytoplasm</keyword>
<dbReference type="Gene3D" id="3.30.420.10">
    <property type="entry name" value="Ribonuclease H-like superfamily/Ribonuclease H"/>
    <property type="match status" value="1"/>
</dbReference>
<evidence type="ECO:0000256" key="6">
    <source>
        <dbReference type="HAMAP-Rule" id="MF_01899"/>
    </source>
</evidence>
<feature type="domain" description="HRDC" evidence="7">
    <location>
        <begin position="208"/>
        <end position="289"/>
    </location>
</feature>
<accession>A0A5A7N412</accession>
<evidence type="ECO:0000256" key="5">
    <source>
        <dbReference type="ARBA" id="ARBA00022839"/>
    </source>
</evidence>
<dbReference type="InterPro" id="IPR051086">
    <property type="entry name" value="RNase_D-like"/>
</dbReference>
<keyword evidence="9" id="KW-1185">Reference proteome</keyword>
<dbReference type="InterPro" id="IPR012337">
    <property type="entry name" value="RNaseH-like_sf"/>
</dbReference>
<dbReference type="Proteomes" id="UP000324996">
    <property type="component" value="Unassembled WGS sequence"/>
</dbReference>
<dbReference type="InterPro" id="IPR036397">
    <property type="entry name" value="RNaseH_sf"/>
</dbReference>
<dbReference type="SUPFAM" id="SSF53098">
    <property type="entry name" value="Ribonuclease H-like"/>
    <property type="match status" value="1"/>
</dbReference>
<dbReference type="NCBIfam" id="TIGR01388">
    <property type="entry name" value="rnd"/>
    <property type="match status" value="1"/>
</dbReference>
<evidence type="ECO:0000256" key="1">
    <source>
        <dbReference type="ARBA" id="ARBA00022490"/>
    </source>
</evidence>
<dbReference type="Gene3D" id="1.10.150.80">
    <property type="entry name" value="HRDC domain"/>
    <property type="match status" value="1"/>
</dbReference>
<name>A0A5A7N412_9PROT</name>
<dbReference type="PANTHER" id="PTHR47649:SF1">
    <property type="entry name" value="RIBONUCLEASE D"/>
    <property type="match status" value="1"/>
</dbReference>
<dbReference type="RefSeq" id="WP_042084337.1">
    <property type="nucleotide sequence ID" value="NZ_BKCN01000002.1"/>
</dbReference>
<comment type="catalytic activity">
    <reaction evidence="6">
        <text>Exonucleolytic cleavage that removes extra residues from the 3'-terminus of tRNA to produce 5'-mononucleotides.</text>
        <dbReference type="EC" id="3.1.13.5"/>
    </reaction>
</comment>
<evidence type="ECO:0000313" key="8">
    <source>
        <dbReference type="EMBL" id="GER03001.1"/>
    </source>
</evidence>
<dbReference type="SMART" id="SM00341">
    <property type="entry name" value="HRDC"/>
    <property type="match status" value="1"/>
</dbReference>
<dbReference type="GO" id="GO:0033890">
    <property type="term" value="F:ribonuclease D activity"/>
    <property type="evidence" value="ECO:0007669"/>
    <property type="project" value="UniProtKB-UniRule"/>
</dbReference>
<dbReference type="InterPro" id="IPR002121">
    <property type="entry name" value="HRDC_dom"/>
</dbReference>
<dbReference type="Pfam" id="PF00570">
    <property type="entry name" value="HRDC"/>
    <property type="match status" value="1"/>
</dbReference>
<dbReference type="InterPro" id="IPR002562">
    <property type="entry name" value="3'-5'_exonuclease_dom"/>
</dbReference>
<dbReference type="InterPro" id="IPR006292">
    <property type="entry name" value="RNase_D"/>
</dbReference>
<dbReference type="EC" id="3.1.13.5" evidence="6"/>
<dbReference type="GO" id="GO:0008408">
    <property type="term" value="F:3'-5' exonuclease activity"/>
    <property type="evidence" value="ECO:0007669"/>
    <property type="project" value="InterPro"/>
</dbReference>
<dbReference type="CDD" id="cd06142">
    <property type="entry name" value="RNaseD_exo"/>
    <property type="match status" value="1"/>
</dbReference>
<dbReference type="GO" id="GO:0000166">
    <property type="term" value="F:nucleotide binding"/>
    <property type="evidence" value="ECO:0007669"/>
    <property type="project" value="InterPro"/>
</dbReference>
<sequence>MSLITDQDGLKALTERLSKAPYITVDTEFMRDNSYYSKLCLIQVADQDGAFAIDPLSPDLDLEPFYDLLFDPLVIKVFHACRQDMEIFFHAKGRLPAPIFDTQVAAMVCGFGDSAGYETLVKQIVGQSLDKTARFTDWSRRPLSDRQLTYALGDVTHLRVIYEKLRDSLAKNGREGWVAEEMNILTSPDTYRLDPVNAWERIKFRSGTPRFIARLQALARWREELAQARDIPRSRVAKDDVLLEIAAHPPAQIEALDQVRGLSRGFHASNPGAALWDALQEAQAIPEQELPKKPHSPRPSQKTPAIADLLKVLLKCRCEDAGVAHKLVASGADIDEIARNAHAPVPAMTGWRYELFGRDAQALREGAIALTAHGNHIEIVEIEPANDSA</sequence>
<keyword evidence="5 6" id="KW-0269">Exonuclease</keyword>
<dbReference type="PROSITE" id="PS50967">
    <property type="entry name" value="HRDC"/>
    <property type="match status" value="1"/>
</dbReference>
<dbReference type="GO" id="GO:0003676">
    <property type="term" value="F:nucleic acid binding"/>
    <property type="evidence" value="ECO:0007669"/>
    <property type="project" value="InterPro"/>
</dbReference>
<keyword evidence="2 6" id="KW-0819">tRNA processing</keyword>
<organism evidence="8 9">
    <name type="scientific">Iodidimonas nitroreducens</name>
    <dbReference type="NCBI Taxonomy" id="1236968"/>
    <lineage>
        <taxon>Bacteria</taxon>
        <taxon>Pseudomonadati</taxon>
        <taxon>Pseudomonadota</taxon>
        <taxon>Alphaproteobacteria</taxon>
        <taxon>Iodidimonadales</taxon>
        <taxon>Iodidimonadaceae</taxon>
        <taxon>Iodidimonas</taxon>
    </lineage>
</organism>
<evidence type="ECO:0000256" key="2">
    <source>
        <dbReference type="ARBA" id="ARBA00022694"/>
    </source>
</evidence>
<dbReference type="HAMAP" id="MF_01899">
    <property type="entry name" value="RNase_D"/>
    <property type="match status" value="1"/>
</dbReference>
<comment type="cofactor">
    <cofactor evidence="6">
        <name>a divalent metal cation</name>
        <dbReference type="ChEBI" id="CHEBI:60240"/>
    </cofactor>
</comment>
<dbReference type="Pfam" id="PF01612">
    <property type="entry name" value="DNA_pol_A_exo1"/>
    <property type="match status" value="1"/>
</dbReference>
<evidence type="ECO:0000256" key="4">
    <source>
        <dbReference type="ARBA" id="ARBA00022801"/>
    </source>
</evidence>
<dbReference type="SUPFAM" id="SSF47819">
    <property type="entry name" value="HRDC-like"/>
    <property type="match status" value="2"/>
</dbReference>
<dbReference type="AlphaFoldDB" id="A0A5A7N412"/>
<reference evidence="8 9" key="1">
    <citation type="submission" date="2019-09" db="EMBL/GenBank/DDBJ databases">
        <title>NBRP : Genome information of microbial organism related human and environment.</title>
        <authorList>
            <person name="Hattori M."/>
            <person name="Oshima K."/>
            <person name="Inaba H."/>
            <person name="Suda W."/>
            <person name="Sakamoto M."/>
            <person name="Iino T."/>
            <person name="Kitahara M."/>
            <person name="Oshida Y."/>
            <person name="Iida T."/>
            <person name="Kudo T."/>
            <person name="Itoh T."/>
            <person name="Ohkuma M."/>
        </authorList>
    </citation>
    <scope>NUCLEOTIDE SEQUENCE [LARGE SCALE GENOMIC DNA]</scope>
    <source>
        <strain evidence="8 9">Q-1</strain>
    </source>
</reference>
<protein>
    <recommendedName>
        <fullName evidence="6">Ribonuclease D</fullName>
        <shortName evidence="6">RNase D</shortName>
        <ecNumber evidence="6">3.1.13.5</ecNumber>
    </recommendedName>
</protein>
<proteinExistence type="inferred from homology"/>
<keyword evidence="4 6" id="KW-0378">Hydrolase</keyword>
<dbReference type="PANTHER" id="PTHR47649">
    <property type="entry name" value="RIBONUCLEASE D"/>
    <property type="match status" value="1"/>
</dbReference>